<keyword evidence="1 5" id="KW-0808">Transferase</keyword>
<keyword evidence="2" id="KW-0012">Acyltransferase</keyword>
<dbReference type="InterPro" id="IPR016181">
    <property type="entry name" value="Acyl_CoA_acyltransferase"/>
</dbReference>
<dbReference type="Pfam" id="PF13302">
    <property type="entry name" value="Acetyltransf_3"/>
    <property type="match status" value="1"/>
</dbReference>
<dbReference type="EC" id="2.-.-.-" evidence="5"/>
<feature type="domain" description="N-acetyltransferase" evidence="4">
    <location>
        <begin position="6"/>
        <end position="64"/>
    </location>
</feature>
<dbReference type="SUPFAM" id="SSF55729">
    <property type="entry name" value="Acyl-CoA N-acyltransferases (Nat)"/>
    <property type="match status" value="1"/>
</dbReference>
<reference evidence="5 6" key="1">
    <citation type="submission" date="2023-11" db="EMBL/GenBank/DDBJ databases">
        <title>Draft genome sequence of a psychrophilic Clostridium strain from permafrost water brine.</title>
        <authorList>
            <person name="Shcherbakova V.A."/>
            <person name="Trubitsyn V.E."/>
            <person name="Zakharyuk A.G."/>
        </authorList>
    </citation>
    <scope>NUCLEOTIDE SEQUENCE [LARGE SCALE GENOMIC DNA]</scope>
    <source>
        <strain evidence="5 6">14F</strain>
    </source>
</reference>
<gene>
    <name evidence="5" type="ORF">SJI18_17485</name>
</gene>
<evidence type="ECO:0000259" key="4">
    <source>
        <dbReference type="Pfam" id="PF13302"/>
    </source>
</evidence>
<comment type="caution">
    <text evidence="5">The sequence shown here is derived from an EMBL/GenBank/DDBJ whole genome shotgun (WGS) entry which is preliminary data.</text>
</comment>
<sequence>MNDCLEQSEIGYCISRKFWNEGITSEALVSVIDYLFSCGFMRISAYHDVLNPASGKVMQKCGMQFEGIFRNAQKNNVGEFCSIAQYAILKSDPR</sequence>
<dbReference type="EMBL" id="JAZHFS010000019">
    <property type="protein sequence ID" value="MEF2114088.1"/>
    <property type="molecule type" value="Genomic_DNA"/>
</dbReference>
<dbReference type="RefSeq" id="WP_331702785.1">
    <property type="nucleotide sequence ID" value="NZ_JAZHFS010000019.1"/>
</dbReference>
<evidence type="ECO:0000313" key="5">
    <source>
        <dbReference type="EMBL" id="MEF2114088.1"/>
    </source>
</evidence>
<dbReference type="InterPro" id="IPR000182">
    <property type="entry name" value="GNAT_dom"/>
</dbReference>
<keyword evidence="6" id="KW-1185">Reference proteome</keyword>
<dbReference type="GO" id="GO:0016740">
    <property type="term" value="F:transferase activity"/>
    <property type="evidence" value="ECO:0007669"/>
    <property type="project" value="UniProtKB-KW"/>
</dbReference>
<protein>
    <submittedName>
        <fullName evidence="5">GNAT family protein</fullName>
        <ecNumber evidence="5">2.-.-.-</ecNumber>
    </submittedName>
</protein>
<evidence type="ECO:0000313" key="6">
    <source>
        <dbReference type="Proteomes" id="UP001498469"/>
    </source>
</evidence>
<proteinExistence type="inferred from homology"/>
<dbReference type="Proteomes" id="UP001498469">
    <property type="component" value="Unassembled WGS sequence"/>
</dbReference>
<evidence type="ECO:0000256" key="1">
    <source>
        <dbReference type="ARBA" id="ARBA00022679"/>
    </source>
</evidence>
<evidence type="ECO:0000256" key="3">
    <source>
        <dbReference type="ARBA" id="ARBA00038502"/>
    </source>
</evidence>
<name>A0ABU7URQ0_9CLOT</name>
<dbReference type="PANTHER" id="PTHR43792:SF8">
    <property type="entry name" value="[RIBOSOMAL PROTEIN US5]-ALANINE N-ACETYLTRANSFERASE"/>
    <property type="match status" value="1"/>
</dbReference>
<dbReference type="Gene3D" id="3.40.630.30">
    <property type="match status" value="1"/>
</dbReference>
<evidence type="ECO:0000256" key="2">
    <source>
        <dbReference type="ARBA" id="ARBA00023315"/>
    </source>
</evidence>
<dbReference type="PANTHER" id="PTHR43792">
    <property type="entry name" value="GNAT FAMILY, PUTATIVE (AFU_ORTHOLOGUE AFUA_3G00765)-RELATED-RELATED"/>
    <property type="match status" value="1"/>
</dbReference>
<comment type="similarity">
    <text evidence="3">Belongs to the acetyltransferase family. RimJ subfamily.</text>
</comment>
<accession>A0ABU7URQ0</accession>
<dbReference type="InterPro" id="IPR051531">
    <property type="entry name" value="N-acetyltransferase"/>
</dbReference>
<organism evidence="5 6">
    <name type="scientific">Clostridium frigoriphilum</name>
    <dbReference type="NCBI Taxonomy" id="443253"/>
    <lineage>
        <taxon>Bacteria</taxon>
        <taxon>Bacillati</taxon>
        <taxon>Bacillota</taxon>
        <taxon>Clostridia</taxon>
        <taxon>Eubacteriales</taxon>
        <taxon>Clostridiaceae</taxon>
        <taxon>Clostridium</taxon>
    </lineage>
</organism>